<dbReference type="Proteomes" id="UP000053989">
    <property type="component" value="Unassembled WGS sequence"/>
</dbReference>
<evidence type="ECO:0000313" key="3">
    <source>
        <dbReference type="Proteomes" id="UP000053989"/>
    </source>
</evidence>
<reference evidence="2 3" key="1">
    <citation type="submission" date="2014-04" db="EMBL/GenBank/DDBJ databases">
        <authorList>
            <consortium name="DOE Joint Genome Institute"/>
            <person name="Kuo A."/>
            <person name="Kohler A."/>
            <person name="Nagy L.G."/>
            <person name="Floudas D."/>
            <person name="Copeland A."/>
            <person name="Barry K.W."/>
            <person name="Cichocki N."/>
            <person name="Veneault-Fourrey C."/>
            <person name="LaButti K."/>
            <person name="Lindquist E.A."/>
            <person name="Lipzen A."/>
            <person name="Lundell T."/>
            <person name="Morin E."/>
            <person name="Murat C."/>
            <person name="Sun H."/>
            <person name="Tunlid A."/>
            <person name="Henrissat B."/>
            <person name="Grigoriev I.V."/>
            <person name="Hibbett D.S."/>
            <person name="Martin F."/>
            <person name="Nordberg H.P."/>
            <person name="Cantor M.N."/>
            <person name="Hua S.X."/>
        </authorList>
    </citation>
    <scope>NUCLEOTIDE SEQUENCE [LARGE SCALE GENOMIC DNA]</scope>
    <source>
        <strain evidence="2 3">Foug A</strain>
    </source>
</reference>
<feature type="compositionally biased region" description="Basic and acidic residues" evidence="1">
    <location>
        <begin position="46"/>
        <end position="55"/>
    </location>
</feature>
<gene>
    <name evidence="2" type="ORF">SCLCIDRAFT_1214999</name>
</gene>
<dbReference type="HOGENOM" id="CLU_2504062_0_0_1"/>
<dbReference type="AlphaFoldDB" id="A0A0C3DP88"/>
<protein>
    <submittedName>
        <fullName evidence="2">Uncharacterized protein</fullName>
    </submittedName>
</protein>
<accession>A0A0C3DP88</accession>
<reference evidence="3" key="2">
    <citation type="submission" date="2015-01" db="EMBL/GenBank/DDBJ databases">
        <title>Evolutionary Origins and Diversification of the Mycorrhizal Mutualists.</title>
        <authorList>
            <consortium name="DOE Joint Genome Institute"/>
            <consortium name="Mycorrhizal Genomics Consortium"/>
            <person name="Kohler A."/>
            <person name="Kuo A."/>
            <person name="Nagy L.G."/>
            <person name="Floudas D."/>
            <person name="Copeland A."/>
            <person name="Barry K.W."/>
            <person name="Cichocki N."/>
            <person name="Veneault-Fourrey C."/>
            <person name="LaButti K."/>
            <person name="Lindquist E.A."/>
            <person name="Lipzen A."/>
            <person name="Lundell T."/>
            <person name="Morin E."/>
            <person name="Murat C."/>
            <person name="Riley R."/>
            <person name="Ohm R."/>
            <person name="Sun H."/>
            <person name="Tunlid A."/>
            <person name="Henrissat B."/>
            <person name="Grigoriev I.V."/>
            <person name="Hibbett D.S."/>
            <person name="Martin F."/>
        </authorList>
    </citation>
    <scope>NUCLEOTIDE SEQUENCE [LARGE SCALE GENOMIC DNA]</scope>
    <source>
        <strain evidence="3">Foug A</strain>
    </source>
</reference>
<name>A0A0C3DP88_9AGAM</name>
<organism evidence="2 3">
    <name type="scientific">Scleroderma citrinum Foug A</name>
    <dbReference type="NCBI Taxonomy" id="1036808"/>
    <lineage>
        <taxon>Eukaryota</taxon>
        <taxon>Fungi</taxon>
        <taxon>Dikarya</taxon>
        <taxon>Basidiomycota</taxon>
        <taxon>Agaricomycotina</taxon>
        <taxon>Agaricomycetes</taxon>
        <taxon>Agaricomycetidae</taxon>
        <taxon>Boletales</taxon>
        <taxon>Sclerodermatineae</taxon>
        <taxon>Sclerodermataceae</taxon>
        <taxon>Scleroderma</taxon>
    </lineage>
</organism>
<evidence type="ECO:0000313" key="2">
    <source>
        <dbReference type="EMBL" id="KIM62445.1"/>
    </source>
</evidence>
<dbReference type="EMBL" id="KN822042">
    <property type="protein sequence ID" value="KIM62445.1"/>
    <property type="molecule type" value="Genomic_DNA"/>
</dbReference>
<feature type="region of interest" description="Disordered" evidence="1">
    <location>
        <begin position="27"/>
        <end position="86"/>
    </location>
</feature>
<evidence type="ECO:0000256" key="1">
    <source>
        <dbReference type="SAM" id="MobiDB-lite"/>
    </source>
</evidence>
<keyword evidence="3" id="KW-1185">Reference proteome</keyword>
<feature type="non-terminal residue" evidence="2">
    <location>
        <position position="86"/>
    </location>
</feature>
<dbReference type="InParanoid" id="A0A0C3DP88"/>
<proteinExistence type="predicted"/>
<sequence length="86" mass="9694">MGGRLYSNNPAQCIVLTVCSNRERDDCNETASRKSGRSPYASRTNHSWEWKKRSESISNKAKTGAALVDNMASRRVSGRTEDTRER</sequence>